<accession>A0A167YSA3</accession>
<dbReference type="Pfam" id="PF00067">
    <property type="entry name" value="p450"/>
    <property type="match status" value="1"/>
</dbReference>
<sequence length="351" mass="39664">MLAHVALPVAFVFYQLAKILYNLYFHPLAKFPGPKLAAATHAYEFYWSVIRDGQFIWEIERLHKKYGPIVRITPRELHIADPSFHSEIYASSPRRVNGDYRFIRTSGVTKSMFAAIDHDLHHIRRGSLTKFFSKRSVHSIQPMIQDKVELVIKKLQEAALTTSPVNLNKINAAFTADIISHYAYGVSLGCLDGGMRENMLSDATHAIAGLSQWLKFIPINFTKIKKLHPALIQKISPTAAMILNTHRTISSLAIDVLRSTEPKELRKNIFATLADAKLPAEERSLDRLEEEGFVLLVAGTETTAHCLSVTMFYILNTPDIHRELFQELKTVMPEGTERPALHTLESLPLLV</sequence>
<organism evidence="8 9">
    <name type="scientific">Moelleriella libera RCEF 2490</name>
    <dbReference type="NCBI Taxonomy" id="1081109"/>
    <lineage>
        <taxon>Eukaryota</taxon>
        <taxon>Fungi</taxon>
        <taxon>Dikarya</taxon>
        <taxon>Ascomycota</taxon>
        <taxon>Pezizomycotina</taxon>
        <taxon>Sordariomycetes</taxon>
        <taxon>Hypocreomycetidae</taxon>
        <taxon>Hypocreales</taxon>
        <taxon>Clavicipitaceae</taxon>
        <taxon>Moelleriella</taxon>
    </lineage>
</organism>
<gene>
    <name evidence="8" type="ORF">AAL_06455</name>
</gene>
<dbReference type="STRING" id="1081109.A0A167YSA3"/>
<dbReference type="InterPro" id="IPR050121">
    <property type="entry name" value="Cytochrome_P450_monoxygenase"/>
</dbReference>
<dbReference type="SUPFAM" id="SSF48264">
    <property type="entry name" value="Cytochrome P450"/>
    <property type="match status" value="1"/>
</dbReference>
<keyword evidence="5" id="KW-0560">Oxidoreductase</keyword>
<keyword evidence="3" id="KW-0349">Heme</keyword>
<evidence type="ECO:0000313" key="8">
    <source>
        <dbReference type="EMBL" id="KZZ91701.1"/>
    </source>
</evidence>
<keyword evidence="4" id="KW-0479">Metal-binding</keyword>
<dbReference type="OrthoDB" id="3945418at2759"/>
<name>A0A167YSA3_9HYPO</name>
<proteinExistence type="inferred from homology"/>
<dbReference type="InterPro" id="IPR001128">
    <property type="entry name" value="Cyt_P450"/>
</dbReference>
<evidence type="ECO:0000256" key="1">
    <source>
        <dbReference type="ARBA" id="ARBA00001971"/>
    </source>
</evidence>
<evidence type="ECO:0000256" key="2">
    <source>
        <dbReference type="ARBA" id="ARBA00010617"/>
    </source>
</evidence>
<dbReference type="GO" id="GO:0020037">
    <property type="term" value="F:heme binding"/>
    <property type="evidence" value="ECO:0007669"/>
    <property type="project" value="InterPro"/>
</dbReference>
<comment type="caution">
    <text evidence="8">The sequence shown here is derived from an EMBL/GenBank/DDBJ whole genome shotgun (WGS) entry which is preliminary data.</text>
</comment>
<dbReference type="GO" id="GO:0004497">
    <property type="term" value="F:monooxygenase activity"/>
    <property type="evidence" value="ECO:0007669"/>
    <property type="project" value="UniProtKB-KW"/>
</dbReference>
<comment type="cofactor">
    <cofactor evidence="1">
        <name>heme</name>
        <dbReference type="ChEBI" id="CHEBI:30413"/>
    </cofactor>
</comment>
<evidence type="ECO:0000256" key="3">
    <source>
        <dbReference type="ARBA" id="ARBA00022617"/>
    </source>
</evidence>
<dbReference type="PANTHER" id="PTHR24305">
    <property type="entry name" value="CYTOCHROME P450"/>
    <property type="match status" value="1"/>
</dbReference>
<dbReference type="CDD" id="cd11062">
    <property type="entry name" value="CYP58-like"/>
    <property type="match status" value="1"/>
</dbReference>
<evidence type="ECO:0000256" key="5">
    <source>
        <dbReference type="ARBA" id="ARBA00023002"/>
    </source>
</evidence>
<reference evidence="8 9" key="1">
    <citation type="journal article" date="2016" name="Genome Biol. Evol.">
        <title>Divergent and convergent evolution of fungal pathogenicity.</title>
        <authorList>
            <person name="Shang Y."/>
            <person name="Xiao G."/>
            <person name="Zheng P."/>
            <person name="Cen K."/>
            <person name="Zhan S."/>
            <person name="Wang C."/>
        </authorList>
    </citation>
    <scope>NUCLEOTIDE SEQUENCE [LARGE SCALE GENOMIC DNA]</scope>
    <source>
        <strain evidence="8 9">RCEF 2490</strain>
    </source>
</reference>
<evidence type="ECO:0000256" key="7">
    <source>
        <dbReference type="ARBA" id="ARBA00023033"/>
    </source>
</evidence>
<dbReference type="Proteomes" id="UP000078544">
    <property type="component" value="Unassembled WGS sequence"/>
</dbReference>
<evidence type="ECO:0000313" key="9">
    <source>
        <dbReference type="Proteomes" id="UP000078544"/>
    </source>
</evidence>
<dbReference type="Gene3D" id="1.10.630.10">
    <property type="entry name" value="Cytochrome P450"/>
    <property type="match status" value="1"/>
</dbReference>
<keyword evidence="6" id="KW-0408">Iron</keyword>
<protein>
    <submittedName>
        <fullName evidence="8">Benzoate 4-monooxygenase cytochrome P450</fullName>
    </submittedName>
</protein>
<keyword evidence="7 8" id="KW-0503">Monooxygenase</keyword>
<dbReference type="GO" id="GO:0005506">
    <property type="term" value="F:iron ion binding"/>
    <property type="evidence" value="ECO:0007669"/>
    <property type="project" value="InterPro"/>
</dbReference>
<comment type="similarity">
    <text evidence="2">Belongs to the cytochrome P450 family.</text>
</comment>
<dbReference type="PANTHER" id="PTHR24305:SF157">
    <property type="entry name" value="N-ACETYLTRYPTOPHAN 6-HYDROXYLASE IVOC-RELATED"/>
    <property type="match status" value="1"/>
</dbReference>
<dbReference type="GO" id="GO:0016705">
    <property type="term" value="F:oxidoreductase activity, acting on paired donors, with incorporation or reduction of molecular oxygen"/>
    <property type="evidence" value="ECO:0007669"/>
    <property type="project" value="InterPro"/>
</dbReference>
<keyword evidence="9" id="KW-1185">Reference proteome</keyword>
<evidence type="ECO:0000256" key="6">
    <source>
        <dbReference type="ARBA" id="ARBA00023004"/>
    </source>
</evidence>
<dbReference type="EMBL" id="AZGY01000017">
    <property type="protein sequence ID" value="KZZ91701.1"/>
    <property type="molecule type" value="Genomic_DNA"/>
</dbReference>
<dbReference type="AlphaFoldDB" id="A0A167YSA3"/>
<dbReference type="InterPro" id="IPR036396">
    <property type="entry name" value="Cyt_P450_sf"/>
</dbReference>
<evidence type="ECO:0000256" key="4">
    <source>
        <dbReference type="ARBA" id="ARBA00022723"/>
    </source>
</evidence>